<evidence type="ECO:0000313" key="3">
    <source>
        <dbReference type="EMBL" id="QNM15907.1"/>
    </source>
</evidence>
<dbReference type="InterPro" id="IPR005948">
    <property type="entry name" value="ThiB-like"/>
</dbReference>
<evidence type="ECO:0000256" key="1">
    <source>
        <dbReference type="ARBA" id="ARBA00022729"/>
    </source>
</evidence>
<dbReference type="EMBL" id="CP060637">
    <property type="protein sequence ID" value="QNM15907.1"/>
    <property type="molecule type" value="Genomic_DNA"/>
</dbReference>
<gene>
    <name evidence="3" type="ORF">H9Q81_03475</name>
</gene>
<dbReference type="GO" id="GO:0015888">
    <property type="term" value="P:thiamine transport"/>
    <property type="evidence" value="ECO:0007669"/>
    <property type="project" value="InterPro"/>
</dbReference>
<reference evidence="3 4" key="1">
    <citation type="submission" date="2020-08" db="EMBL/GenBank/DDBJ databases">
        <authorList>
            <person name="Liu C."/>
            <person name="Sun Q."/>
        </authorList>
    </citation>
    <scope>NUCLEOTIDE SEQUENCE [LARGE SCALE GENOMIC DNA]</scope>
    <source>
        <strain evidence="3 4">NSJ-57</strain>
    </source>
</reference>
<organism evidence="3 4">
    <name type="scientific">Fusobacterium hominis</name>
    <dbReference type="NCBI Taxonomy" id="2764326"/>
    <lineage>
        <taxon>Bacteria</taxon>
        <taxon>Fusobacteriati</taxon>
        <taxon>Fusobacteriota</taxon>
        <taxon>Fusobacteriia</taxon>
        <taxon>Fusobacteriales</taxon>
        <taxon>Fusobacteriaceae</taxon>
        <taxon>Fusobacterium</taxon>
    </lineage>
</organism>
<protein>
    <submittedName>
        <fullName evidence="3">Thiamine ABC transporter substrate-binding protein</fullName>
    </submittedName>
</protein>
<name>A0A7G9GYM5_9FUSO</name>
<feature type="coiled-coil region" evidence="2">
    <location>
        <begin position="296"/>
        <end position="323"/>
    </location>
</feature>
<dbReference type="Proteomes" id="UP000515913">
    <property type="component" value="Chromosome"/>
</dbReference>
<dbReference type="Pfam" id="PF01547">
    <property type="entry name" value="SBP_bac_1"/>
    <property type="match status" value="1"/>
</dbReference>
<dbReference type="RefSeq" id="WP_101474771.1">
    <property type="nucleotide sequence ID" value="NZ_CP060637.1"/>
</dbReference>
<evidence type="ECO:0000256" key="2">
    <source>
        <dbReference type="SAM" id="Coils"/>
    </source>
</evidence>
<dbReference type="PANTHER" id="PTHR30006:SF2">
    <property type="entry name" value="ABC TRANSPORTER SUBSTRATE-BINDING PROTEIN"/>
    <property type="match status" value="1"/>
</dbReference>
<dbReference type="GO" id="GO:0030975">
    <property type="term" value="F:thiamine binding"/>
    <property type="evidence" value="ECO:0007669"/>
    <property type="project" value="InterPro"/>
</dbReference>
<keyword evidence="1" id="KW-0732">Signal</keyword>
<proteinExistence type="predicted"/>
<evidence type="ECO:0000313" key="4">
    <source>
        <dbReference type="Proteomes" id="UP000515913"/>
    </source>
</evidence>
<dbReference type="InterPro" id="IPR006059">
    <property type="entry name" value="SBP"/>
</dbReference>
<dbReference type="SUPFAM" id="SSF53850">
    <property type="entry name" value="Periplasmic binding protein-like II"/>
    <property type="match status" value="1"/>
</dbReference>
<dbReference type="Gene3D" id="3.40.190.10">
    <property type="entry name" value="Periplasmic binding protein-like II"/>
    <property type="match status" value="2"/>
</dbReference>
<sequence>MKKILLGCLFLGTGIIMNADEITIYGPSSMKWIGKKYGPIFEQKTGDTIKFVSIDGLVGRLNLEKKNPKADIVVGMTELTTEIAKREELILPYIPKNIGNIAKEEYKMYSDYVVPIDYGFLAINYNKKKIKEVPHNLEELGKMNKKLLVENPMLSNTGQEALQWSIALYGDNWMEFWKVLKPAIYSTEPGWTEAFAKFTAGEAPMMVGYATSNLFFTGEDANKYDSFLLNNGTFMYQEGASLVNKKEIKPAAKKFMEEILSDEFQQLVVEKNYMFPVTNVKLTQDFSRVPVPEKSVKMSKEQINILIENLDNYKAQLVEFLKK</sequence>
<dbReference type="PANTHER" id="PTHR30006">
    <property type="entry name" value="THIAMINE-BINDING PERIPLASMIC PROTEIN-RELATED"/>
    <property type="match status" value="1"/>
</dbReference>
<keyword evidence="2" id="KW-0175">Coiled coil</keyword>
<accession>A0A7G9GYM5</accession>
<dbReference type="NCBIfam" id="TIGR01254">
    <property type="entry name" value="sfuA"/>
    <property type="match status" value="1"/>
</dbReference>
<dbReference type="KEGG" id="fho:H9Q81_03475"/>
<dbReference type="AlphaFoldDB" id="A0A7G9GYM5"/>
<keyword evidence="4" id="KW-1185">Reference proteome</keyword>